<dbReference type="SUPFAM" id="SSF46689">
    <property type="entry name" value="Homeodomain-like"/>
    <property type="match status" value="1"/>
</dbReference>
<proteinExistence type="predicted"/>
<dbReference type="PANTHER" id="PTHR37812:SF1">
    <property type="entry name" value="MU-LIKE PROPHAGE FLUMU PROTEIN C"/>
    <property type="match status" value="1"/>
</dbReference>
<evidence type="ECO:0008006" key="3">
    <source>
        <dbReference type="Google" id="ProtNLM"/>
    </source>
</evidence>
<dbReference type="EMBL" id="CP018145">
    <property type="protein sequence ID" value="ASJ52542.1"/>
    <property type="molecule type" value="Genomic_DNA"/>
</dbReference>
<dbReference type="RefSeq" id="WP_088906436.1">
    <property type="nucleotide sequence ID" value="NZ_CP018145.1"/>
</dbReference>
<gene>
    <name evidence="1" type="ORF">BP422_02655</name>
</gene>
<evidence type="ECO:0000313" key="2">
    <source>
        <dbReference type="Proteomes" id="UP000197781"/>
    </source>
</evidence>
<dbReference type="Proteomes" id="UP000197781">
    <property type="component" value="Chromosome"/>
</dbReference>
<dbReference type="NCBIfam" id="NF040785">
    <property type="entry name" value="CD3324_fam"/>
    <property type="match status" value="1"/>
</dbReference>
<dbReference type="AlphaFoldDB" id="A0A220MC13"/>
<dbReference type="Gene3D" id="1.10.10.60">
    <property type="entry name" value="Homeodomain-like"/>
    <property type="match status" value="1"/>
</dbReference>
<reference evidence="1 2" key="1">
    <citation type="submission" date="2016-11" db="EMBL/GenBank/DDBJ databases">
        <authorList>
            <person name="Jaros S."/>
            <person name="Januszkiewicz K."/>
            <person name="Wedrychowicz H."/>
        </authorList>
    </citation>
    <scope>NUCLEOTIDE SEQUENCE [LARGE SCALE GENOMIC DNA]</scope>
    <source>
        <strain evidence="1 2">NF2</strain>
    </source>
</reference>
<evidence type="ECO:0000313" key="1">
    <source>
        <dbReference type="EMBL" id="ASJ52542.1"/>
    </source>
</evidence>
<dbReference type="PANTHER" id="PTHR37812">
    <property type="entry name" value="MU-LIKE PROPHAGE FLUMU PROTEIN C"/>
    <property type="match status" value="1"/>
</dbReference>
<dbReference type="InterPro" id="IPR009057">
    <property type="entry name" value="Homeodomain-like_sf"/>
</dbReference>
<dbReference type="InterPro" id="IPR052411">
    <property type="entry name" value="c-mor_Regulatory_Protein"/>
</dbReference>
<name>A0A220MC13_9BACL</name>
<organism evidence="1 2">
    <name type="scientific">Brevibacillus formosus</name>
    <dbReference type="NCBI Taxonomy" id="54913"/>
    <lineage>
        <taxon>Bacteria</taxon>
        <taxon>Bacillati</taxon>
        <taxon>Bacillota</taxon>
        <taxon>Bacilli</taxon>
        <taxon>Bacillales</taxon>
        <taxon>Paenibacillaceae</taxon>
        <taxon>Brevibacillus</taxon>
    </lineage>
</organism>
<sequence length="88" mass="10571">MKYKNAQDLLPDDLLRQIQHYVQGSYLYIPIHHENKRQWGASTDTKQWLSERNQAIWQAFREGASVKMLAQKHYLTEHSIRRIIRGHK</sequence>
<dbReference type="InterPro" id="IPR049739">
    <property type="entry name" value="YraL-like"/>
</dbReference>
<protein>
    <recommendedName>
        <fullName evidence="3">Mor transcription activator domain-containing protein</fullName>
    </recommendedName>
</protein>
<accession>A0A220MC13</accession>
<dbReference type="KEGG" id="bfm:BP422_02655"/>